<keyword evidence="1" id="KW-0805">Transcription regulation</keyword>
<evidence type="ECO:0000256" key="4">
    <source>
        <dbReference type="PROSITE-ProRule" id="PRU00339"/>
    </source>
</evidence>
<dbReference type="Proteomes" id="UP001597361">
    <property type="component" value="Unassembled WGS sequence"/>
</dbReference>
<evidence type="ECO:0000256" key="2">
    <source>
        <dbReference type="ARBA" id="ARBA00023125"/>
    </source>
</evidence>
<organism evidence="7 8">
    <name type="scientific">Belliella marina</name>
    <dbReference type="NCBI Taxonomy" id="1644146"/>
    <lineage>
        <taxon>Bacteria</taxon>
        <taxon>Pseudomonadati</taxon>
        <taxon>Bacteroidota</taxon>
        <taxon>Cytophagia</taxon>
        <taxon>Cytophagales</taxon>
        <taxon>Cyclobacteriaceae</taxon>
        <taxon>Belliella</taxon>
    </lineage>
</organism>
<dbReference type="SUPFAM" id="SSF46894">
    <property type="entry name" value="C-terminal effector domain of the bipartite response regulators"/>
    <property type="match status" value="1"/>
</dbReference>
<evidence type="ECO:0000256" key="3">
    <source>
        <dbReference type="ARBA" id="ARBA00023163"/>
    </source>
</evidence>
<dbReference type="InterPro" id="IPR011990">
    <property type="entry name" value="TPR-like_helical_dom_sf"/>
</dbReference>
<sequence length="483" mass="55849">MKFDTNKVWVYRDLAYYHLEEHLDSSIYYSQHGFLLASSINFHQGKIWNLYQKALALEFSDRFSDAIDTFQFALSLADQIGDKKSVAKIKNSIGAAYYYQSDYTKSIQFYQEAFLLSEEINYFEGKAYALNNLGIIYRHRRDFSKALETYQKSKDLKLLLQDSVGVLNSEYNMGILYSFLNDYERSLQAFNRAENLAILTKDNRNKATIKIGKGAALYNLEMLDEAYINLEEGLKELKPGSPHEKIGALAYFGILKIKKGLEDAGLKDLLLADEMVRQTDRLELKKQVSKELATAYELIGSPDLAVKYWRRYNEVNDSINTEQKQWAFEEMQAKFGLIEKDKQIQMQEAALRAEINRRYFGLALLTLLFFSLVFVGYKKMIGLRKVQLLEIESIKSKAPAQLRKQMDFSMININLPTPLTEREIDVIGQLELGLSNQEIARKLYVSENTIKTHLKNIFIKTEAQSRTDLIHRLKLFSENVISD</sequence>
<dbReference type="PANTHER" id="PTHR44688:SF25">
    <property type="entry name" value="HTH LUXR-TYPE DOMAIN-CONTAINING PROTEIN"/>
    <property type="match status" value="1"/>
</dbReference>
<keyword evidence="5" id="KW-1133">Transmembrane helix</keyword>
<keyword evidence="2" id="KW-0238">DNA-binding</keyword>
<dbReference type="CDD" id="cd06170">
    <property type="entry name" value="LuxR_C_like"/>
    <property type="match status" value="1"/>
</dbReference>
<dbReference type="Pfam" id="PF13424">
    <property type="entry name" value="TPR_12"/>
    <property type="match status" value="1"/>
</dbReference>
<protein>
    <submittedName>
        <fullName evidence="7">Tetratricopeptide repeat protein</fullName>
    </submittedName>
</protein>
<evidence type="ECO:0000259" key="6">
    <source>
        <dbReference type="PROSITE" id="PS50043"/>
    </source>
</evidence>
<dbReference type="SMART" id="SM00028">
    <property type="entry name" value="TPR"/>
    <property type="match status" value="5"/>
</dbReference>
<dbReference type="RefSeq" id="WP_376888530.1">
    <property type="nucleotide sequence ID" value="NZ_JBHUHR010000046.1"/>
</dbReference>
<accession>A0ABW4VRY8</accession>
<keyword evidence="4" id="KW-0802">TPR repeat</keyword>
<evidence type="ECO:0000256" key="5">
    <source>
        <dbReference type="SAM" id="Phobius"/>
    </source>
</evidence>
<dbReference type="InterPro" id="IPR036388">
    <property type="entry name" value="WH-like_DNA-bd_sf"/>
</dbReference>
<reference evidence="8" key="1">
    <citation type="journal article" date="2019" name="Int. J. Syst. Evol. Microbiol.">
        <title>The Global Catalogue of Microorganisms (GCM) 10K type strain sequencing project: providing services to taxonomists for standard genome sequencing and annotation.</title>
        <authorList>
            <consortium name="The Broad Institute Genomics Platform"/>
            <consortium name="The Broad Institute Genome Sequencing Center for Infectious Disease"/>
            <person name="Wu L."/>
            <person name="Ma J."/>
        </authorList>
    </citation>
    <scope>NUCLEOTIDE SEQUENCE [LARGE SCALE GENOMIC DNA]</scope>
    <source>
        <strain evidence="8">CGMCC 1.15180</strain>
    </source>
</reference>
<keyword evidence="3" id="KW-0804">Transcription</keyword>
<dbReference type="EMBL" id="JBHUHR010000046">
    <property type="protein sequence ID" value="MFD2036989.1"/>
    <property type="molecule type" value="Genomic_DNA"/>
</dbReference>
<feature type="transmembrane region" description="Helical" evidence="5">
    <location>
        <begin position="359"/>
        <end position="377"/>
    </location>
</feature>
<feature type="repeat" description="TPR" evidence="4">
    <location>
        <begin position="87"/>
        <end position="120"/>
    </location>
</feature>
<dbReference type="PROSITE" id="PS00622">
    <property type="entry name" value="HTH_LUXR_1"/>
    <property type="match status" value="1"/>
</dbReference>
<proteinExistence type="predicted"/>
<evidence type="ECO:0000256" key="1">
    <source>
        <dbReference type="ARBA" id="ARBA00023015"/>
    </source>
</evidence>
<feature type="repeat" description="TPR" evidence="4">
    <location>
        <begin position="127"/>
        <end position="160"/>
    </location>
</feature>
<gene>
    <name evidence="7" type="ORF">ACFSKL_19450</name>
</gene>
<dbReference type="PROSITE" id="PS50005">
    <property type="entry name" value="TPR"/>
    <property type="match status" value="2"/>
</dbReference>
<keyword evidence="5" id="KW-0812">Transmembrane</keyword>
<dbReference type="InterPro" id="IPR016032">
    <property type="entry name" value="Sig_transdc_resp-reg_C-effctor"/>
</dbReference>
<evidence type="ECO:0000313" key="7">
    <source>
        <dbReference type="EMBL" id="MFD2036989.1"/>
    </source>
</evidence>
<dbReference type="PANTHER" id="PTHR44688">
    <property type="entry name" value="DNA-BINDING TRANSCRIPTIONAL ACTIVATOR DEVR_DOSR"/>
    <property type="match status" value="1"/>
</dbReference>
<dbReference type="PROSITE" id="PS50043">
    <property type="entry name" value="HTH_LUXR_2"/>
    <property type="match status" value="1"/>
</dbReference>
<dbReference type="InterPro" id="IPR000792">
    <property type="entry name" value="Tscrpt_reg_LuxR_C"/>
</dbReference>
<dbReference type="Pfam" id="PF00196">
    <property type="entry name" value="GerE"/>
    <property type="match status" value="1"/>
</dbReference>
<dbReference type="SUPFAM" id="SSF48452">
    <property type="entry name" value="TPR-like"/>
    <property type="match status" value="1"/>
</dbReference>
<dbReference type="PRINTS" id="PR00038">
    <property type="entry name" value="HTHLUXR"/>
</dbReference>
<keyword evidence="5" id="KW-0472">Membrane</keyword>
<dbReference type="SMART" id="SM00421">
    <property type="entry name" value="HTH_LUXR"/>
    <property type="match status" value="1"/>
</dbReference>
<comment type="caution">
    <text evidence="7">The sequence shown here is derived from an EMBL/GenBank/DDBJ whole genome shotgun (WGS) entry which is preliminary data.</text>
</comment>
<name>A0ABW4VRY8_9BACT</name>
<keyword evidence="8" id="KW-1185">Reference proteome</keyword>
<feature type="domain" description="HTH luxR-type" evidence="6">
    <location>
        <begin position="412"/>
        <end position="477"/>
    </location>
</feature>
<dbReference type="Gene3D" id="1.25.40.10">
    <property type="entry name" value="Tetratricopeptide repeat domain"/>
    <property type="match status" value="2"/>
</dbReference>
<dbReference type="Gene3D" id="1.10.10.10">
    <property type="entry name" value="Winged helix-like DNA-binding domain superfamily/Winged helix DNA-binding domain"/>
    <property type="match status" value="1"/>
</dbReference>
<evidence type="ECO:0000313" key="8">
    <source>
        <dbReference type="Proteomes" id="UP001597361"/>
    </source>
</evidence>
<dbReference type="InterPro" id="IPR019734">
    <property type="entry name" value="TPR_rpt"/>
</dbReference>